<evidence type="ECO:0000313" key="3">
    <source>
        <dbReference type="Proteomes" id="UP000193228"/>
    </source>
</evidence>
<dbReference type="EMBL" id="FXAT01000008">
    <property type="protein sequence ID" value="SMG56453.1"/>
    <property type="molecule type" value="Genomic_DNA"/>
</dbReference>
<dbReference type="STRING" id="1515439.SAMN06265784_108182"/>
<accession>A0A1X7LT00</accession>
<gene>
    <name evidence="2" type="ORF">SAMN06265784_108182</name>
</gene>
<evidence type="ECO:0000313" key="2">
    <source>
        <dbReference type="EMBL" id="SMG56453.1"/>
    </source>
</evidence>
<dbReference type="Proteomes" id="UP000193228">
    <property type="component" value="Unassembled WGS sequence"/>
</dbReference>
<dbReference type="AlphaFoldDB" id="A0A1X7LT00"/>
<reference evidence="3" key="1">
    <citation type="submission" date="2017-04" db="EMBL/GenBank/DDBJ databases">
        <authorList>
            <person name="Varghese N."/>
            <person name="Submissions S."/>
        </authorList>
    </citation>
    <scope>NUCLEOTIDE SEQUENCE [LARGE SCALE GENOMIC DNA]</scope>
    <source>
        <strain evidence="3">LMG 29540</strain>
    </source>
</reference>
<evidence type="ECO:0000256" key="1">
    <source>
        <dbReference type="SAM" id="MobiDB-lite"/>
    </source>
</evidence>
<name>A0A1X7LT00_9BURK</name>
<sequence>MREKAQSGLVNHDSQMGFSTIANSPEGISVMKSFAIKRIMLGISVAALLAGNIPLAVAQNDATAQPDTSTAKPTKAERKAARKQARAKKNAELKKLEDAGYQPSQNDPNYPNKLQQAEKKAGVGAGASQ</sequence>
<keyword evidence="3" id="KW-1185">Reference proteome</keyword>
<feature type="region of interest" description="Disordered" evidence="1">
    <location>
        <begin position="58"/>
        <end position="129"/>
    </location>
</feature>
<protein>
    <recommendedName>
        <fullName evidence="4">DUF4148 domain-containing protein</fullName>
    </recommendedName>
</protein>
<evidence type="ECO:0008006" key="4">
    <source>
        <dbReference type="Google" id="ProtNLM"/>
    </source>
</evidence>
<feature type="compositionally biased region" description="Polar residues" evidence="1">
    <location>
        <begin position="102"/>
        <end position="115"/>
    </location>
</feature>
<feature type="compositionally biased region" description="Basic and acidic residues" evidence="1">
    <location>
        <begin position="89"/>
        <end position="98"/>
    </location>
</feature>
<organism evidence="2 3">
    <name type="scientific">Paraburkholderia susongensis</name>
    <dbReference type="NCBI Taxonomy" id="1515439"/>
    <lineage>
        <taxon>Bacteria</taxon>
        <taxon>Pseudomonadati</taxon>
        <taxon>Pseudomonadota</taxon>
        <taxon>Betaproteobacteria</taxon>
        <taxon>Burkholderiales</taxon>
        <taxon>Burkholderiaceae</taxon>
        <taxon>Paraburkholderia</taxon>
    </lineage>
</organism>
<feature type="compositionally biased region" description="Polar residues" evidence="1">
    <location>
        <begin position="60"/>
        <end position="72"/>
    </location>
</feature>
<proteinExistence type="predicted"/>